<dbReference type="PANTHER" id="PTHR47958">
    <property type="entry name" value="ATP-DEPENDENT RNA HELICASE DBP3"/>
    <property type="match status" value="1"/>
</dbReference>
<dbReference type="CDD" id="cd17967">
    <property type="entry name" value="DEADc_DDX3_DDX4"/>
    <property type="match status" value="1"/>
</dbReference>
<evidence type="ECO:0000259" key="11">
    <source>
        <dbReference type="PROSITE" id="PS51192"/>
    </source>
</evidence>
<feature type="compositionally biased region" description="Gly residues" evidence="10">
    <location>
        <begin position="557"/>
        <end position="571"/>
    </location>
</feature>
<dbReference type="PROSITE" id="PS51194">
    <property type="entry name" value="HELICASE_CTER"/>
    <property type="match status" value="1"/>
</dbReference>
<keyword evidence="4 9" id="KW-0347">Helicase</keyword>
<comment type="similarity">
    <text evidence="9">Belongs to the DEAD box helicase family.</text>
</comment>
<feature type="compositionally biased region" description="Gly residues" evidence="10">
    <location>
        <begin position="101"/>
        <end position="110"/>
    </location>
</feature>
<keyword evidence="5 9" id="KW-0067">ATP-binding</keyword>
<gene>
    <name evidence="14" type="ORF">PHPALM_4475</name>
</gene>
<feature type="region of interest" description="Disordered" evidence="10">
    <location>
        <begin position="555"/>
        <end position="599"/>
    </location>
</feature>
<dbReference type="PROSITE" id="PS51192">
    <property type="entry name" value="HELICASE_ATP_BIND_1"/>
    <property type="match status" value="1"/>
</dbReference>
<evidence type="ECO:0000259" key="13">
    <source>
        <dbReference type="PROSITE" id="PS51195"/>
    </source>
</evidence>
<dbReference type="InterPro" id="IPR014014">
    <property type="entry name" value="RNA_helicase_DEAD_Q_motif"/>
</dbReference>
<organism evidence="14 15">
    <name type="scientific">Phytophthora palmivora</name>
    <dbReference type="NCBI Taxonomy" id="4796"/>
    <lineage>
        <taxon>Eukaryota</taxon>
        <taxon>Sar</taxon>
        <taxon>Stramenopiles</taxon>
        <taxon>Oomycota</taxon>
        <taxon>Peronosporomycetes</taxon>
        <taxon>Peronosporales</taxon>
        <taxon>Peronosporaceae</taxon>
        <taxon>Phytophthora</taxon>
    </lineage>
</organism>
<dbReference type="PROSITE" id="PS00039">
    <property type="entry name" value="DEAD_ATP_HELICASE"/>
    <property type="match status" value="1"/>
</dbReference>
<dbReference type="SMART" id="SM00490">
    <property type="entry name" value="HELICc"/>
    <property type="match status" value="1"/>
</dbReference>
<dbReference type="InterPro" id="IPR044763">
    <property type="entry name" value="Ded1/Dbp1_DEADc"/>
</dbReference>
<comment type="caution">
    <text evidence="14">The sequence shown here is derived from an EMBL/GenBank/DDBJ whole genome shotgun (WGS) entry which is preliminary data.</text>
</comment>
<keyword evidence="2 9" id="KW-0547">Nucleotide-binding</keyword>
<accession>A0A2P4YJT1</accession>
<feature type="compositionally biased region" description="Basic and acidic residues" evidence="10">
    <location>
        <begin position="79"/>
        <end position="100"/>
    </location>
</feature>
<dbReference type="InterPro" id="IPR000629">
    <property type="entry name" value="RNA-helicase_DEAD-box_CS"/>
</dbReference>
<dbReference type="InterPro" id="IPR001650">
    <property type="entry name" value="Helicase_C-like"/>
</dbReference>
<dbReference type="FunFam" id="3.40.50.300:FF:000008">
    <property type="entry name" value="ATP-dependent RNA helicase RhlB"/>
    <property type="match status" value="1"/>
</dbReference>
<proteinExistence type="inferred from homology"/>
<keyword evidence="6" id="KW-0694">RNA-binding</keyword>
<dbReference type="AlphaFoldDB" id="A0A2P4YJT1"/>
<feature type="compositionally biased region" description="Basic and acidic residues" evidence="10">
    <location>
        <begin position="21"/>
        <end position="66"/>
    </location>
</feature>
<dbReference type="FunFam" id="3.40.50.300:FF:000397">
    <property type="entry name" value="Probable ATP-dependent RNA helicase DDX4"/>
    <property type="match status" value="1"/>
</dbReference>
<dbReference type="InterPro" id="IPR011545">
    <property type="entry name" value="DEAD/DEAH_box_helicase_dom"/>
</dbReference>
<evidence type="ECO:0000256" key="1">
    <source>
        <dbReference type="ARBA" id="ARBA00012552"/>
    </source>
</evidence>
<dbReference type="Gene3D" id="3.40.50.300">
    <property type="entry name" value="P-loop containing nucleotide triphosphate hydrolases"/>
    <property type="match status" value="2"/>
</dbReference>
<dbReference type="PROSITE" id="PS51195">
    <property type="entry name" value="Q_MOTIF"/>
    <property type="match status" value="1"/>
</dbReference>
<dbReference type="GO" id="GO:0003723">
    <property type="term" value="F:RNA binding"/>
    <property type="evidence" value="ECO:0007669"/>
    <property type="project" value="UniProtKB-KW"/>
</dbReference>
<name>A0A2P4YJT1_9STRA</name>
<feature type="domain" description="DEAD-box RNA helicase Q" evidence="13">
    <location>
        <begin position="164"/>
        <end position="192"/>
    </location>
</feature>
<feature type="domain" description="Helicase C-terminal" evidence="12">
    <location>
        <begin position="408"/>
        <end position="552"/>
    </location>
</feature>
<feature type="region of interest" description="Disordered" evidence="10">
    <location>
        <begin position="613"/>
        <end position="640"/>
    </location>
</feature>
<feature type="compositionally biased region" description="Gly residues" evidence="10">
    <location>
        <begin position="588"/>
        <end position="599"/>
    </location>
</feature>
<dbReference type="Pfam" id="PF00271">
    <property type="entry name" value="Helicase_C"/>
    <property type="match status" value="1"/>
</dbReference>
<evidence type="ECO:0000313" key="14">
    <source>
        <dbReference type="EMBL" id="POM78046.1"/>
    </source>
</evidence>
<evidence type="ECO:0000256" key="9">
    <source>
        <dbReference type="RuleBase" id="RU000492"/>
    </source>
</evidence>
<dbReference type="EC" id="3.6.4.13" evidence="1"/>
<dbReference type="Proteomes" id="UP000237271">
    <property type="component" value="Unassembled WGS sequence"/>
</dbReference>
<comment type="catalytic activity">
    <reaction evidence="7">
        <text>ATP + H2O = ADP + phosphate + H(+)</text>
        <dbReference type="Rhea" id="RHEA:13065"/>
        <dbReference type="ChEBI" id="CHEBI:15377"/>
        <dbReference type="ChEBI" id="CHEBI:15378"/>
        <dbReference type="ChEBI" id="CHEBI:30616"/>
        <dbReference type="ChEBI" id="CHEBI:43474"/>
        <dbReference type="ChEBI" id="CHEBI:456216"/>
        <dbReference type="EC" id="3.6.4.13"/>
    </reaction>
</comment>
<keyword evidence="3 9" id="KW-0378">Hydrolase</keyword>
<feature type="short sequence motif" description="Q motif" evidence="8">
    <location>
        <begin position="164"/>
        <end position="192"/>
    </location>
</feature>
<keyword evidence="15" id="KW-1185">Reference proteome</keyword>
<evidence type="ECO:0000256" key="4">
    <source>
        <dbReference type="ARBA" id="ARBA00022806"/>
    </source>
</evidence>
<dbReference type="OrthoDB" id="196131at2759"/>
<evidence type="ECO:0000256" key="8">
    <source>
        <dbReference type="PROSITE-ProRule" id="PRU00552"/>
    </source>
</evidence>
<dbReference type="SUPFAM" id="SSF52540">
    <property type="entry name" value="P-loop containing nucleoside triphosphate hydrolases"/>
    <property type="match status" value="1"/>
</dbReference>
<evidence type="ECO:0000313" key="15">
    <source>
        <dbReference type="Proteomes" id="UP000237271"/>
    </source>
</evidence>
<dbReference type="GO" id="GO:0016787">
    <property type="term" value="F:hydrolase activity"/>
    <property type="evidence" value="ECO:0007669"/>
    <property type="project" value="UniProtKB-KW"/>
</dbReference>
<evidence type="ECO:0000256" key="6">
    <source>
        <dbReference type="ARBA" id="ARBA00022884"/>
    </source>
</evidence>
<reference evidence="14 15" key="1">
    <citation type="journal article" date="2017" name="Genome Biol. Evol.">
        <title>Phytophthora megakarya and P. palmivora, closely related causal agents of cacao black pod rot, underwent increases in genome sizes and gene numbers by different mechanisms.</title>
        <authorList>
            <person name="Ali S.S."/>
            <person name="Shao J."/>
            <person name="Lary D.J."/>
            <person name="Kronmiller B."/>
            <person name="Shen D."/>
            <person name="Strem M.D."/>
            <person name="Amoako-Attah I."/>
            <person name="Akrofi A.Y."/>
            <person name="Begoude B.A."/>
            <person name="Ten Hoopen G.M."/>
            <person name="Coulibaly K."/>
            <person name="Kebe B.I."/>
            <person name="Melnick R.L."/>
            <person name="Guiltinan M.J."/>
            <person name="Tyler B.M."/>
            <person name="Meinhardt L.W."/>
            <person name="Bailey B.A."/>
        </authorList>
    </citation>
    <scope>NUCLEOTIDE SEQUENCE [LARGE SCALE GENOMIC DNA]</scope>
    <source>
        <strain evidence="15">sbr112.9</strain>
    </source>
</reference>
<evidence type="ECO:0000256" key="7">
    <source>
        <dbReference type="ARBA" id="ARBA00047984"/>
    </source>
</evidence>
<evidence type="ECO:0000256" key="10">
    <source>
        <dbReference type="SAM" id="MobiDB-lite"/>
    </source>
</evidence>
<feature type="compositionally biased region" description="Basic and acidic residues" evidence="10">
    <location>
        <begin position="576"/>
        <end position="587"/>
    </location>
</feature>
<evidence type="ECO:0000256" key="3">
    <source>
        <dbReference type="ARBA" id="ARBA00022801"/>
    </source>
</evidence>
<dbReference type="GO" id="GO:0005524">
    <property type="term" value="F:ATP binding"/>
    <property type="evidence" value="ECO:0007669"/>
    <property type="project" value="UniProtKB-KW"/>
</dbReference>
<feature type="domain" description="Helicase ATP-binding" evidence="11">
    <location>
        <begin position="195"/>
        <end position="381"/>
    </location>
</feature>
<dbReference type="InterPro" id="IPR027417">
    <property type="entry name" value="P-loop_NTPase"/>
</dbReference>
<dbReference type="EMBL" id="NCKW01002186">
    <property type="protein sequence ID" value="POM78046.1"/>
    <property type="molecule type" value="Genomic_DNA"/>
</dbReference>
<dbReference type="SMART" id="SM00487">
    <property type="entry name" value="DEXDc"/>
    <property type="match status" value="1"/>
</dbReference>
<evidence type="ECO:0000259" key="12">
    <source>
        <dbReference type="PROSITE" id="PS51194"/>
    </source>
</evidence>
<dbReference type="CDD" id="cd18787">
    <property type="entry name" value="SF2_C_DEAD"/>
    <property type="match status" value="1"/>
</dbReference>
<evidence type="ECO:0000256" key="5">
    <source>
        <dbReference type="ARBA" id="ARBA00022840"/>
    </source>
</evidence>
<protein>
    <recommendedName>
        <fullName evidence="1">RNA helicase</fullName>
        <ecNumber evidence="1">3.6.4.13</ecNumber>
    </recommendedName>
</protein>
<dbReference type="Pfam" id="PF00270">
    <property type="entry name" value="DEAD"/>
    <property type="match status" value="1"/>
</dbReference>
<evidence type="ECO:0000256" key="2">
    <source>
        <dbReference type="ARBA" id="ARBA00022741"/>
    </source>
</evidence>
<dbReference type="GO" id="GO:0003724">
    <property type="term" value="F:RNA helicase activity"/>
    <property type="evidence" value="ECO:0007669"/>
    <property type="project" value="UniProtKB-EC"/>
</dbReference>
<feature type="compositionally biased region" description="Gly residues" evidence="10">
    <location>
        <begin position="613"/>
        <end position="633"/>
    </location>
</feature>
<sequence>MAEGGRSAYVPPHLRGGGGGDRGRGDDDRRGGFEDRRGGYSGYDRRGGSRERGYGSRSGSRERGDGPPRAMNSRWSGFESDRRDDRRDDRRGGYGDDRRGGYGGGYGRGGSARVNEMGYHGDTRPNERLEHELFGDAKSSGINFDKYDDIPVETSGENVPEPVTEFSVDELGPEVVRNLDLCKYSKPTPVQKYSIPIGLAGRDMMACAQTGSGKTGGFLFPTLAAMLRVGATPPPDVGHGRSRKIFPAALILSPTRELASQIHDEAKKFCYCTGIAPVVIYGGAEVGRQLRELERGCDLLVATPGRLVDLMERGRISLSCIRFLILDEADRMLDMGFEPVIRRIVEQEDMPRERQTFMFSATFPREIQRLASDFLRDYIFLTVGRVGSASKDVKQTVEYIEQYDKEDYLVRFLNQVQDGLILVFVETKRGADFLEDMLCREGFPATSIHGDRSQREREQALASFKSGRTPVLVATDVAARGLDIDGVTQVINFDLPNNIDDYVHRIGRTGRVGNVGYALSMMNEKNRNIAREMYDLMAENGQEIPAFLDQMANSSYRGGGRSGRGGRGGRGSSRFGARDYRNEERGGSRGGSGGYGGGGGGYGGGGYGGGGGGYGGGGYGGGSRSGGSRGGGFSDDNSAW</sequence>
<dbReference type="InterPro" id="IPR014001">
    <property type="entry name" value="Helicase_ATP-bd"/>
</dbReference>
<feature type="region of interest" description="Disordered" evidence="10">
    <location>
        <begin position="1"/>
        <end position="124"/>
    </location>
</feature>